<dbReference type="EMBL" id="BHVY01000004">
    <property type="protein sequence ID" value="GIJ86873.1"/>
    <property type="molecule type" value="Genomic_DNA"/>
</dbReference>
<reference evidence="2 3" key="1">
    <citation type="submission" date="2018-10" db="EMBL/GenBank/DDBJ databases">
        <title>Pan-genome distribution and transcriptional activeness of fungal secondary metabolism genes in Aspergillus section Fumigati.</title>
        <authorList>
            <person name="Takahashi H."/>
            <person name="Umemura M."/>
            <person name="Ninomiya A."/>
            <person name="Kusuya Y."/>
            <person name="Urayama S."/>
            <person name="Shimizu M."/>
            <person name="Watanabe A."/>
            <person name="Kamei K."/>
            <person name="Yaguchi T."/>
            <person name="Hagiwara D."/>
        </authorList>
    </citation>
    <scope>NUCLEOTIDE SEQUENCE [LARGE SCALE GENOMIC DNA]</scope>
    <source>
        <strain evidence="2 3">IFM 55266</strain>
    </source>
</reference>
<dbReference type="InterPro" id="IPR029058">
    <property type="entry name" value="AB_hydrolase_fold"/>
</dbReference>
<dbReference type="Pfam" id="PF01738">
    <property type="entry name" value="DLH"/>
    <property type="match status" value="1"/>
</dbReference>
<comment type="caution">
    <text evidence="2">The sequence shown here is derived from an EMBL/GenBank/DDBJ whole genome shotgun (WGS) entry which is preliminary data.</text>
</comment>
<name>A0A9P3EVA8_9EURO</name>
<evidence type="ECO:0000313" key="3">
    <source>
        <dbReference type="Proteomes" id="UP001043456"/>
    </source>
</evidence>
<dbReference type="OrthoDB" id="10019231at2759"/>
<organism evidence="2 3">
    <name type="scientific">Aspergillus pseudoviridinutans</name>
    <dbReference type="NCBI Taxonomy" id="1517512"/>
    <lineage>
        <taxon>Eukaryota</taxon>
        <taxon>Fungi</taxon>
        <taxon>Dikarya</taxon>
        <taxon>Ascomycota</taxon>
        <taxon>Pezizomycotina</taxon>
        <taxon>Eurotiomycetes</taxon>
        <taxon>Eurotiomycetidae</taxon>
        <taxon>Eurotiales</taxon>
        <taxon>Aspergillaceae</taxon>
        <taxon>Aspergillus</taxon>
        <taxon>Aspergillus subgen. Fumigati</taxon>
    </lineage>
</organism>
<dbReference type="AlphaFoldDB" id="A0A9P3EVA8"/>
<accession>A0A9P3EVA8</accession>
<dbReference type="GO" id="GO:0016787">
    <property type="term" value="F:hydrolase activity"/>
    <property type="evidence" value="ECO:0007669"/>
    <property type="project" value="InterPro"/>
</dbReference>
<sequence length="245" mass="27303">MSDCCLKGFQWDAEVKGRETTLAGLSCYVTGSDSEVGILVLHDAFGWTFKNTRLLADHYAEEVGATVYVPDLFGGEVLPPDILRDKSQWHKIDLPSFMQRNSKPIREPQILGCANALRSLHTRTGAIGFCYGGWAVFRLGAKGNKLVDCISTAHPSRLEKSEIENVAVPVQILAPEFDPMFTGELKLFSNQEIPKLGVPYDYQYFPGLEHGFASRGDPKNAAERKGMERAKNAAVLWFRQWLHVA</sequence>
<evidence type="ECO:0000313" key="2">
    <source>
        <dbReference type="EMBL" id="GIJ86873.1"/>
    </source>
</evidence>
<dbReference type="GeneID" id="67004382"/>
<evidence type="ECO:0000259" key="1">
    <source>
        <dbReference type="Pfam" id="PF01738"/>
    </source>
</evidence>
<dbReference type="SUPFAM" id="SSF53474">
    <property type="entry name" value="alpha/beta-Hydrolases"/>
    <property type="match status" value="1"/>
</dbReference>
<dbReference type="Gene3D" id="3.40.50.1820">
    <property type="entry name" value="alpha/beta hydrolase"/>
    <property type="match status" value="1"/>
</dbReference>
<dbReference type="Proteomes" id="UP001043456">
    <property type="component" value="Unassembled WGS sequence"/>
</dbReference>
<dbReference type="RefSeq" id="XP_043157619.1">
    <property type="nucleotide sequence ID" value="XM_043301684.1"/>
</dbReference>
<dbReference type="PANTHER" id="PTHR17630:SF55">
    <property type="entry name" value="DIENELACTONE HYDROLASE FAMILY PROTEIN (AFU_ORTHOLOGUE AFUA_1G01900)"/>
    <property type="match status" value="1"/>
</dbReference>
<proteinExistence type="predicted"/>
<dbReference type="PANTHER" id="PTHR17630">
    <property type="entry name" value="DIENELACTONE HYDROLASE"/>
    <property type="match status" value="1"/>
</dbReference>
<protein>
    <recommendedName>
        <fullName evidence="1">Dienelactone hydrolase domain-containing protein</fullName>
    </recommendedName>
</protein>
<keyword evidence="3" id="KW-1185">Reference proteome</keyword>
<dbReference type="InterPro" id="IPR002925">
    <property type="entry name" value="Dienelactn_hydro"/>
</dbReference>
<gene>
    <name evidence="2" type="ORF">Asppvi_005771</name>
</gene>
<feature type="domain" description="Dienelactone hydrolase" evidence="1">
    <location>
        <begin position="29"/>
        <end position="241"/>
    </location>
</feature>